<dbReference type="PROSITE" id="PS50928">
    <property type="entry name" value="ABC_TM1"/>
    <property type="match status" value="1"/>
</dbReference>
<feature type="transmembrane region" description="Helical" evidence="7">
    <location>
        <begin position="247"/>
        <end position="269"/>
    </location>
</feature>
<comment type="similarity">
    <text evidence="7">Belongs to the binding-protein-dependent transport system permease family.</text>
</comment>
<evidence type="ECO:0000256" key="6">
    <source>
        <dbReference type="ARBA" id="ARBA00023136"/>
    </source>
</evidence>
<feature type="transmembrane region" description="Helical" evidence="7">
    <location>
        <begin position="47"/>
        <end position="69"/>
    </location>
</feature>
<dbReference type="RefSeq" id="WP_377939207.1">
    <property type="nucleotide sequence ID" value="NZ_JBHTHQ010000021.1"/>
</dbReference>
<name>A0ABW2Y803_9BIFI</name>
<feature type="transmembrane region" description="Helical" evidence="7">
    <location>
        <begin position="81"/>
        <end position="102"/>
    </location>
</feature>
<dbReference type="SUPFAM" id="SSF161098">
    <property type="entry name" value="MetI-like"/>
    <property type="match status" value="1"/>
</dbReference>
<proteinExistence type="inferred from homology"/>
<dbReference type="CDD" id="cd06261">
    <property type="entry name" value="TM_PBP2"/>
    <property type="match status" value="1"/>
</dbReference>
<keyword evidence="10" id="KW-1185">Reference proteome</keyword>
<keyword evidence="2 7" id="KW-0813">Transport</keyword>
<dbReference type="InterPro" id="IPR050809">
    <property type="entry name" value="UgpAE/MalFG_permease"/>
</dbReference>
<dbReference type="Pfam" id="PF00528">
    <property type="entry name" value="BPD_transp_1"/>
    <property type="match status" value="1"/>
</dbReference>
<accession>A0ABW2Y803</accession>
<comment type="caution">
    <text evidence="9">The sequence shown here is derived from an EMBL/GenBank/DDBJ whole genome shotgun (WGS) entry which is preliminary data.</text>
</comment>
<evidence type="ECO:0000256" key="3">
    <source>
        <dbReference type="ARBA" id="ARBA00022475"/>
    </source>
</evidence>
<feature type="transmembrane region" description="Helical" evidence="7">
    <location>
        <begin position="136"/>
        <end position="162"/>
    </location>
</feature>
<dbReference type="PANTHER" id="PTHR43227:SF8">
    <property type="entry name" value="DIACETYLCHITOBIOSE UPTAKE SYSTEM PERMEASE PROTEIN DASB"/>
    <property type="match status" value="1"/>
</dbReference>
<keyword evidence="3" id="KW-1003">Cell membrane</keyword>
<feature type="transmembrane region" description="Helical" evidence="7">
    <location>
        <begin position="183"/>
        <end position="206"/>
    </location>
</feature>
<dbReference type="Gene3D" id="1.10.3720.10">
    <property type="entry name" value="MetI-like"/>
    <property type="match status" value="1"/>
</dbReference>
<dbReference type="InterPro" id="IPR035906">
    <property type="entry name" value="MetI-like_sf"/>
</dbReference>
<evidence type="ECO:0000256" key="2">
    <source>
        <dbReference type="ARBA" id="ARBA00022448"/>
    </source>
</evidence>
<evidence type="ECO:0000256" key="5">
    <source>
        <dbReference type="ARBA" id="ARBA00022989"/>
    </source>
</evidence>
<evidence type="ECO:0000313" key="10">
    <source>
        <dbReference type="Proteomes" id="UP001597036"/>
    </source>
</evidence>
<sequence length="276" mass="31143">MIVPIVFLIIISFTDFNLKSLFTGNFGISGFNQYTKIFHSASFFKTLWRTVAFMVALVVPTILIGMFMAHFMTMLGKVMKWMLTLAFIFAWAIPNVAAATVWNWMFQPRYGIVNIILTRLKIFGNVQDLSWATNPMLAFVCIWLLIVWQAVPYVTLTLFAATEQIPPTIFEAARVDGAGSIRAYWSIEFPLLLPVISITTVLSVIWDFNVFNQIWLISQGGPDEATSTLAIYTYKQAFIDFNLSRGAAISIIAMLILLALTSVYVIMLMRNNEGLS</sequence>
<comment type="subcellular location">
    <subcellularLocation>
        <location evidence="1 7">Cell membrane</location>
        <topology evidence="1 7">Multi-pass membrane protein</topology>
    </subcellularLocation>
</comment>
<protein>
    <submittedName>
        <fullName evidence="9">Carbohydrate ABC transporter permease</fullName>
    </submittedName>
</protein>
<keyword evidence="5 7" id="KW-1133">Transmembrane helix</keyword>
<evidence type="ECO:0000259" key="8">
    <source>
        <dbReference type="PROSITE" id="PS50928"/>
    </source>
</evidence>
<keyword evidence="6 7" id="KW-0472">Membrane</keyword>
<evidence type="ECO:0000256" key="1">
    <source>
        <dbReference type="ARBA" id="ARBA00004651"/>
    </source>
</evidence>
<keyword evidence="4 7" id="KW-0812">Transmembrane</keyword>
<evidence type="ECO:0000313" key="9">
    <source>
        <dbReference type="EMBL" id="MFD0705394.1"/>
    </source>
</evidence>
<evidence type="ECO:0000256" key="7">
    <source>
        <dbReference type="RuleBase" id="RU363032"/>
    </source>
</evidence>
<reference evidence="10" key="1">
    <citation type="journal article" date="2019" name="Int. J. Syst. Evol. Microbiol.">
        <title>The Global Catalogue of Microorganisms (GCM) 10K type strain sequencing project: providing services to taxonomists for standard genome sequencing and annotation.</title>
        <authorList>
            <consortium name="The Broad Institute Genomics Platform"/>
            <consortium name="The Broad Institute Genome Sequencing Center for Infectious Disease"/>
            <person name="Wu L."/>
            <person name="Ma J."/>
        </authorList>
    </citation>
    <scope>NUCLEOTIDE SEQUENCE [LARGE SCALE GENOMIC DNA]</scope>
    <source>
        <strain evidence="10">CCM 8604</strain>
    </source>
</reference>
<dbReference type="Proteomes" id="UP001597036">
    <property type="component" value="Unassembled WGS sequence"/>
</dbReference>
<gene>
    <name evidence="9" type="ORF">ACFQY8_06515</name>
</gene>
<dbReference type="EMBL" id="JBHTHQ010000021">
    <property type="protein sequence ID" value="MFD0705394.1"/>
    <property type="molecule type" value="Genomic_DNA"/>
</dbReference>
<evidence type="ECO:0000256" key="4">
    <source>
        <dbReference type="ARBA" id="ARBA00022692"/>
    </source>
</evidence>
<organism evidence="9 10">
    <name type="scientific">Alloscardovia venturai</name>
    <dbReference type="NCBI Taxonomy" id="1769421"/>
    <lineage>
        <taxon>Bacteria</taxon>
        <taxon>Bacillati</taxon>
        <taxon>Actinomycetota</taxon>
        <taxon>Actinomycetes</taxon>
        <taxon>Bifidobacteriales</taxon>
        <taxon>Bifidobacteriaceae</taxon>
        <taxon>Alloscardovia</taxon>
    </lineage>
</organism>
<feature type="domain" description="ABC transmembrane type-1" evidence="8">
    <location>
        <begin position="47"/>
        <end position="264"/>
    </location>
</feature>
<dbReference type="PANTHER" id="PTHR43227">
    <property type="entry name" value="BLL4140 PROTEIN"/>
    <property type="match status" value="1"/>
</dbReference>
<dbReference type="InterPro" id="IPR000515">
    <property type="entry name" value="MetI-like"/>
</dbReference>